<dbReference type="EMBL" id="CAUYUJ010018504">
    <property type="protein sequence ID" value="CAK0884104.1"/>
    <property type="molecule type" value="Genomic_DNA"/>
</dbReference>
<keyword evidence="1" id="KW-0175">Coiled coil</keyword>
<feature type="coiled-coil region" evidence="1">
    <location>
        <begin position="57"/>
        <end position="91"/>
    </location>
</feature>
<feature type="compositionally biased region" description="Low complexity" evidence="2">
    <location>
        <begin position="149"/>
        <end position="168"/>
    </location>
</feature>
<gene>
    <name evidence="3" type="ORF">PCOR1329_LOCUS66137</name>
</gene>
<protein>
    <submittedName>
        <fullName evidence="3">Uncharacterized protein</fullName>
    </submittedName>
</protein>
<comment type="caution">
    <text evidence="3">The sequence shown here is derived from an EMBL/GenBank/DDBJ whole genome shotgun (WGS) entry which is preliminary data.</text>
</comment>
<evidence type="ECO:0000256" key="2">
    <source>
        <dbReference type="SAM" id="MobiDB-lite"/>
    </source>
</evidence>
<dbReference type="Proteomes" id="UP001189429">
    <property type="component" value="Unassembled WGS sequence"/>
</dbReference>
<organism evidence="3 4">
    <name type="scientific">Prorocentrum cordatum</name>
    <dbReference type="NCBI Taxonomy" id="2364126"/>
    <lineage>
        <taxon>Eukaryota</taxon>
        <taxon>Sar</taxon>
        <taxon>Alveolata</taxon>
        <taxon>Dinophyceae</taxon>
        <taxon>Prorocentrales</taxon>
        <taxon>Prorocentraceae</taxon>
        <taxon>Prorocentrum</taxon>
    </lineage>
</organism>
<keyword evidence="4" id="KW-1185">Reference proteome</keyword>
<evidence type="ECO:0000256" key="1">
    <source>
        <dbReference type="SAM" id="Coils"/>
    </source>
</evidence>
<evidence type="ECO:0000313" key="3">
    <source>
        <dbReference type="EMBL" id="CAK0884104.1"/>
    </source>
</evidence>
<evidence type="ECO:0000313" key="4">
    <source>
        <dbReference type="Proteomes" id="UP001189429"/>
    </source>
</evidence>
<accession>A0ABN9WCR5</accession>
<name>A0ABN9WCR5_9DINO</name>
<sequence length="228" mass="24409">MNFDVLRVPSRPALLAGSRNGYSDSANAVKYCSAPEAARVERAGLGLEARVEKVARELNLDKRVGELTRQLERVQEQYSILQRENEDARDKNAYLAECLETAESSAMQLQAVLERASLPASQWSSGSRRTSPEFHGAAARISPGQSWRGAAPAEAPRGPAWPAPGAYASRRAASEPEAPAGHGHGPSLAAGLRELESWASQLRTLDGALANRELNGISPLGSAVSRSR</sequence>
<reference evidence="3" key="1">
    <citation type="submission" date="2023-10" db="EMBL/GenBank/DDBJ databases">
        <authorList>
            <person name="Chen Y."/>
            <person name="Shah S."/>
            <person name="Dougan E. K."/>
            <person name="Thang M."/>
            <person name="Chan C."/>
        </authorList>
    </citation>
    <scope>NUCLEOTIDE SEQUENCE [LARGE SCALE GENOMIC DNA]</scope>
</reference>
<feature type="region of interest" description="Disordered" evidence="2">
    <location>
        <begin position="140"/>
        <end position="189"/>
    </location>
</feature>
<proteinExistence type="predicted"/>